<dbReference type="AlphaFoldDB" id="A0A7J5D571"/>
<sequence length="63" mass="6726">MVETLLYAAELVREDGAYKLVVQDVVRDTVQVTPVPESAVARLPVFLSVLSSKLGPASAGGRR</sequence>
<organism evidence="1 2">
    <name type="scientific">Streptomyces triticiradicis</name>
    <dbReference type="NCBI Taxonomy" id="2651189"/>
    <lineage>
        <taxon>Bacteria</taxon>
        <taxon>Bacillati</taxon>
        <taxon>Actinomycetota</taxon>
        <taxon>Actinomycetes</taxon>
        <taxon>Kitasatosporales</taxon>
        <taxon>Streptomycetaceae</taxon>
        <taxon>Streptomyces</taxon>
    </lineage>
</organism>
<dbReference type="Proteomes" id="UP000442990">
    <property type="component" value="Unassembled WGS sequence"/>
</dbReference>
<evidence type="ECO:0000313" key="1">
    <source>
        <dbReference type="EMBL" id="KAB1979320.1"/>
    </source>
</evidence>
<name>A0A7J5D571_9ACTN</name>
<keyword evidence="2" id="KW-1185">Reference proteome</keyword>
<accession>A0A7J5D571</accession>
<protein>
    <submittedName>
        <fullName evidence="1">Uncharacterized protein</fullName>
    </submittedName>
</protein>
<reference evidence="1 2" key="1">
    <citation type="submission" date="2019-09" db="EMBL/GenBank/DDBJ databases">
        <title>Isolation and identification of active actinomycetes.</title>
        <authorList>
            <person name="Yu Z."/>
            <person name="Han C."/>
            <person name="Yu B."/>
        </authorList>
    </citation>
    <scope>NUCLEOTIDE SEQUENCE [LARGE SCALE GENOMIC DNA]</scope>
    <source>
        <strain evidence="1 2">NEAU-H2</strain>
    </source>
</reference>
<dbReference type="EMBL" id="WBKG01000043">
    <property type="protein sequence ID" value="KAB1979320.1"/>
    <property type="molecule type" value="Genomic_DNA"/>
</dbReference>
<evidence type="ECO:0000313" key="2">
    <source>
        <dbReference type="Proteomes" id="UP000442990"/>
    </source>
</evidence>
<gene>
    <name evidence="1" type="ORF">F8144_36750</name>
</gene>
<proteinExistence type="predicted"/>
<comment type="caution">
    <text evidence="1">The sequence shown here is derived from an EMBL/GenBank/DDBJ whole genome shotgun (WGS) entry which is preliminary data.</text>
</comment>